<name>M0AFL4_9EURY</name>
<evidence type="ECO:0000313" key="8">
    <source>
        <dbReference type="Proteomes" id="UP000011693"/>
    </source>
</evidence>
<evidence type="ECO:0000256" key="1">
    <source>
        <dbReference type="ARBA" id="ARBA00001974"/>
    </source>
</evidence>
<evidence type="ECO:0000256" key="3">
    <source>
        <dbReference type="ARBA" id="ARBA00022630"/>
    </source>
</evidence>
<dbReference type="InterPro" id="IPR016167">
    <property type="entry name" value="FAD-bd_PCMH_sub1"/>
</dbReference>
<comment type="caution">
    <text evidence="7">The sequence shown here is derived from an EMBL/GenBank/DDBJ whole genome shotgun (WGS) entry which is preliminary data.</text>
</comment>
<dbReference type="Pfam" id="PF01565">
    <property type="entry name" value="FAD_binding_4"/>
    <property type="match status" value="1"/>
</dbReference>
<dbReference type="InterPro" id="IPR012951">
    <property type="entry name" value="BBE"/>
</dbReference>
<dbReference type="Gene3D" id="3.30.43.10">
    <property type="entry name" value="Uridine Diphospho-n-acetylenolpyruvylglucosamine Reductase, domain 2"/>
    <property type="match status" value="1"/>
</dbReference>
<organism evidence="7 8">
    <name type="scientific">Natrialba chahannaoensis JCM 10990</name>
    <dbReference type="NCBI Taxonomy" id="1227492"/>
    <lineage>
        <taxon>Archaea</taxon>
        <taxon>Methanobacteriati</taxon>
        <taxon>Methanobacteriota</taxon>
        <taxon>Stenosarchaea group</taxon>
        <taxon>Halobacteria</taxon>
        <taxon>Halobacteriales</taxon>
        <taxon>Natrialbaceae</taxon>
        <taxon>Natrialba</taxon>
    </lineage>
</organism>
<dbReference type="SUPFAM" id="SSF56176">
    <property type="entry name" value="FAD-binding/transporter-associated domain-like"/>
    <property type="match status" value="1"/>
</dbReference>
<evidence type="ECO:0000313" key="7">
    <source>
        <dbReference type="EMBL" id="ELY96133.1"/>
    </source>
</evidence>
<dbReference type="InterPro" id="IPR050416">
    <property type="entry name" value="FAD-linked_Oxidoreductase"/>
</dbReference>
<dbReference type="PANTHER" id="PTHR42973:SF39">
    <property type="entry name" value="FAD-BINDING PCMH-TYPE DOMAIN-CONTAINING PROTEIN"/>
    <property type="match status" value="1"/>
</dbReference>
<dbReference type="Pfam" id="PF08031">
    <property type="entry name" value="BBE"/>
    <property type="match status" value="1"/>
</dbReference>
<dbReference type="AlphaFoldDB" id="M0AFL4"/>
<dbReference type="InterPro" id="IPR016169">
    <property type="entry name" value="FAD-bd_PCMH_sub2"/>
</dbReference>
<dbReference type="Gene3D" id="3.30.465.10">
    <property type="match status" value="1"/>
</dbReference>
<dbReference type="STRING" id="1227492.C482_16193"/>
<dbReference type="InterPro" id="IPR016166">
    <property type="entry name" value="FAD-bd_PCMH"/>
</dbReference>
<evidence type="ECO:0000256" key="2">
    <source>
        <dbReference type="ARBA" id="ARBA00005466"/>
    </source>
</evidence>
<comment type="cofactor">
    <cofactor evidence="1">
        <name>FAD</name>
        <dbReference type="ChEBI" id="CHEBI:57692"/>
    </cofactor>
</comment>
<dbReference type="GO" id="GO:0016491">
    <property type="term" value="F:oxidoreductase activity"/>
    <property type="evidence" value="ECO:0007669"/>
    <property type="project" value="UniProtKB-KW"/>
</dbReference>
<comment type="similarity">
    <text evidence="2">Belongs to the oxygen-dependent FAD-linked oxidoreductase family.</text>
</comment>
<dbReference type="PANTHER" id="PTHR42973">
    <property type="entry name" value="BINDING OXIDOREDUCTASE, PUTATIVE (AFU_ORTHOLOGUE AFUA_1G17690)-RELATED"/>
    <property type="match status" value="1"/>
</dbReference>
<accession>M0AFL4</accession>
<evidence type="ECO:0000259" key="6">
    <source>
        <dbReference type="PROSITE" id="PS51387"/>
    </source>
</evidence>
<keyword evidence="5" id="KW-0560">Oxidoreductase</keyword>
<dbReference type="InterPro" id="IPR006094">
    <property type="entry name" value="Oxid_FAD_bind_N"/>
</dbReference>
<protein>
    <submittedName>
        <fullName evidence="7">FAD linked oxidase</fullName>
    </submittedName>
</protein>
<dbReference type="InterPro" id="IPR036318">
    <property type="entry name" value="FAD-bd_PCMH-like_sf"/>
</dbReference>
<reference evidence="7 8" key="1">
    <citation type="journal article" date="2014" name="PLoS Genet.">
        <title>Phylogenetically driven sequencing of extremely halophilic archaea reveals strategies for static and dynamic osmo-response.</title>
        <authorList>
            <person name="Becker E.A."/>
            <person name="Seitzer P.M."/>
            <person name="Tritt A."/>
            <person name="Larsen D."/>
            <person name="Krusor M."/>
            <person name="Yao A.I."/>
            <person name="Wu D."/>
            <person name="Madern D."/>
            <person name="Eisen J.A."/>
            <person name="Darling A.E."/>
            <person name="Facciotti M.T."/>
        </authorList>
    </citation>
    <scope>NUCLEOTIDE SEQUENCE [LARGE SCALE GENOMIC DNA]</scope>
    <source>
        <strain evidence="7 8">JCM 10990</strain>
    </source>
</reference>
<keyword evidence="4" id="KW-0274">FAD</keyword>
<keyword evidence="8" id="KW-1185">Reference proteome</keyword>
<keyword evidence="3" id="KW-0285">Flavoprotein</keyword>
<dbReference type="Proteomes" id="UP000011693">
    <property type="component" value="Unassembled WGS sequence"/>
</dbReference>
<dbReference type="GO" id="GO:0071949">
    <property type="term" value="F:FAD binding"/>
    <property type="evidence" value="ECO:0007669"/>
    <property type="project" value="InterPro"/>
</dbReference>
<dbReference type="RefSeq" id="WP_006168726.1">
    <property type="nucleotide sequence ID" value="NZ_AOIN01000086.1"/>
</dbReference>
<evidence type="ECO:0000256" key="4">
    <source>
        <dbReference type="ARBA" id="ARBA00022827"/>
    </source>
</evidence>
<proteinExistence type="inferred from homology"/>
<dbReference type="Gene3D" id="3.40.462.20">
    <property type="match status" value="1"/>
</dbReference>
<gene>
    <name evidence="7" type="ORF">C482_16193</name>
</gene>
<evidence type="ECO:0000256" key="5">
    <source>
        <dbReference type="ARBA" id="ARBA00023002"/>
    </source>
</evidence>
<dbReference type="PROSITE" id="PS51387">
    <property type="entry name" value="FAD_PCMH"/>
    <property type="match status" value="1"/>
</dbReference>
<sequence>MTGEAMLAESTYKTLEDEIHGDVLRPGNEGYDEARKVWNAMIDKHPAVITCCAGTADVITSVNVAREHDLPIGVKGNGHNVAGNAVCDDGLTIDLSGMTAVRVDPTARTAWVEPGATLADVDHETQAFGLATPLGFVSETGIAGLALGGGFGYLSRTYGMTVDNLRSVDIVTADGELLHASEDEHPDLFWAVRGGGGNFGIVTSFEFDLHEVGPGVLAGLIIHRAADAQAVVRQWRDYVADIPDELTVWVVVLTAPPAPFIPETSHGEPVVAVLPIYAGDPDDGWSLVEPLLEFGDPLGDNVAVRSYAKWQQFFDAANASGARNYWKSLNFTEFTDEMIDTALEYGLSRPTDDTKYAMAHMGGAMSRVPVDATAYPHRDTEFLVNVQVRWDDQEQDGECVEWASESYDALVEYSTDGTYMNFISEETGREGFAYRENYDRLVEVKTEYDPENVFRLNQNVTPMT</sequence>
<dbReference type="EMBL" id="AOIN01000086">
    <property type="protein sequence ID" value="ELY96133.1"/>
    <property type="molecule type" value="Genomic_DNA"/>
</dbReference>
<feature type="domain" description="FAD-binding PCMH-type" evidence="6">
    <location>
        <begin position="41"/>
        <end position="212"/>
    </location>
</feature>
<dbReference type="PATRIC" id="fig|1227492.4.peg.3221"/>